<feature type="domain" description="Glycosyl transferase family 1" evidence="8">
    <location>
        <begin position="286"/>
        <end position="444"/>
    </location>
</feature>
<evidence type="ECO:0000256" key="7">
    <source>
        <dbReference type="HAMAP-Rule" id="MF_00484"/>
    </source>
</evidence>
<comment type="catalytic activity">
    <reaction evidence="1 7">
        <text>[(1-&gt;4)-alpha-D-glucosyl](n) + ADP-alpha-D-glucose = [(1-&gt;4)-alpha-D-glucosyl](n+1) + ADP + H(+)</text>
        <dbReference type="Rhea" id="RHEA:18189"/>
        <dbReference type="Rhea" id="RHEA-COMP:9584"/>
        <dbReference type="Rhea" id="RHEA-COMP:9587"/>
        <dbReference type="ChEBI" id="CHEBI:15378"/>
        <dbReference type="ChEBI" id="CHEBI:15444"/>
        <dbReference type="ChEBI" id="CHEBI:57498"/>
        <dbReference type="ChEBI" id="CHEBI:456216"/>
        <dbReference type="EC" id="2.4.1.21"/>
    </reaction>
</comment>
<feature type="binding site" evidence="7">
    <location>
        <position position="15"/>
    </location>
    <ligand>
        <name>ADP-alpha-D-glucose</name>
        <dbReference type="ChEBI" id="CHEBI:57498"/>
    </ligand>
</feature>
<dbReference type="EC" id="2.4.1.21" evidence="7"/>
<evidence type="ECO:0000256" key="6">
    <source>
        <dbReference type="ARBA" id="ARBA00023056"/>
    </source>
</evidence>
<dbReference type="InterPro" id="IPR013534">
    <property type="entry name" value="Starch_synth_cat_dom"/>
</dbReference>
<dbReference type="OrthoDB" id="9808590at2"/>
<dbReference type="PANTHER" id="PTHR45825:SF11">
    <property type="entry name" value="ALPHA AMYLASE DOMAIN-CONTAINING PROTEIN"/>
    <property type="match status" value="1"/>
</dbReference>
<evidence type="ECO:0000256" key="2">
    <source>
        <dbReference type="ARBA" id="ARBA00002764"/>
    </source>
</evidence>
<dbReference type="NCBIfam" id="NF001898">
    <property type="entry name" value="PRK00654.1-1"/>
    <property type="match status" value="1"/>
</dbReference>
<protein>
    <recommendedName>
        <fullName evidence="7">Glycogen synthase</fullName>
        <ecNumber evidence="7">2.4.1.21</ecNumber>
    </recommendedName>
    <alternativeName>
        <fullName evidence="7">Starch [bacterial glycogen] synthase</fullName>
    </alternativeName>
</protein>
<evidence type="ECO:0000256" key="1">
    <source>
        <dbReference type="ARBA" id="ARBA00001478"/>
    </source>
</evidence>
<dbReference type="HAMAP" id="MF_00484">
    <property type="entry name" value="Glycogen_synth"/>
    <property type="match status" value="1"/>
</dbReference>
<dbReference type="CDD" id="cd03791">
    <property type="entry name" value="GT5_Glycogen_synthase_DULL1-like"/>
    <property type="match status" value="1"/>
</dbReference>
<dbReference type="EMBL" id="LSKU01000001">
    <property type="protein sequence ID" value="KXG43551.1"/>
    <property type="molecule type" value="Genomic_DNA"/>
</dbReference>
<dbReference type="STRING" id="1413211.U473_05635"/>
<dbReference type="InterPro" id="IPR011835">
    <property type="entry name" value="GS/SS"/>
</dbReference>
<sequence>MKVLFIASECVPFIKTGGLADVIGSLPKELRKLGIDARVILPKYKAIPNHYREKMVHLTHFNLQLGWRNLYCGIEHLEEDGVPFYFIDNQNYFYRESIYGYGDSFDEAERFTFFSQAVLESLPYLQFQPEILHLNDWQTALIPLFLKTHYVNHDDYMKIRTIFTIHNLKYQGIFQQDILKDLLDIDPSDPEFSVDGIEYYGRVNFMKAGLNYANLITTVSETYAKEIQYPFFGEGLDGLLRNRNQDLYGIINGIDVERFPRQQSKQENKVKLQEMLRLPTDPHIPMISLISRLVSQKGIDLVVHVLDEILQQNLQFVVLGTGEQKYEQIFLEASNRYPKKLSVHITFDEPFSHMIYAASDLFLMPSLFEPCGLSQLIALHYGAIPIVRETGGLKDTVQSFNEYNGEGNGFSFTHYNAHDMLYTIKRALSIYHQPPLWNKIKENIKASDFTWKKSAEEYVSLYQLVLQR</sequence>
<organism evidence="10 11">
    <name type="scientific">Tepidibacillus decaturensis</name>
    <dbReference type="NCBI Taxonomy" id="1413211"/>
    <lineage>
        <taxon>Bacteria</taxon>
        <taxon>Bacillati</taxon>
        <taxon>Bacillota</taxon>
        <taxon>Bacilli</taxon>
        <taxon>Bacillales</taxon>
        <taxon>Bacillaceae</taxon>
        <taxon>Tepidibacillus</taxon>
    </lineage>
</organism>
<feature type="domain" description="Starch synthase catalytic" evidence="9">
    <location>
        <begin position="2"/>
        <end position="242"/>
    </location>
</feature>
<reference evidence="10 11" key="1">
    <citation type="submission" date="2016-02" db="EMBL/GenBank/DDBJ databases">
        <title>Draft Genome for Tepidibacillus decaturensis nov. sp. Strain Z9, an Anaerobic, Moderately Thermophilic and Heterotrophic Bacterium from Deep Subsurface of the Illinois Basin, USA.</title>
        <authorList>
            <person name="Dong Y."/>
            <person name="Chang J.Y."/>
            <person name="Sanford R."/>
            <person name="Fouke B.W."/>
        </authorList>
    </citation>
    <scope>NUCLEOTIDE SEQUENCE [LARGE SCALE GENOMIC DNA]</scope>
    <source>
        <strain evidence="10 11">Z9</strain>
    </source>
</reference>
<dbReference type="PANTHER" id="PTHR45825">
    <property type="entry name" value="GRANULE-BOUND STARCH SYNTHASE 1, CHLOROPLASTIC/AMYLOPLASTIC"/>
    <property type="match status" value="1"/>
</dbReference>
<keyword evidence="11" id="KW-1185">Reference proteome</keyword>
<name>A0A135L3N3_9BACI</name>
<dbReference type="Proteomes" id="UP000070352">
    <property type="component" value="Unassembled WGS sequence"/>
</dbReference>
<dbReference type="GO" id="GO:0009011">
    <property type="term" value="F:alpha-1,4-glucan glucosyltransferase (ADP-glucose donor) activity"/>
    <property type="evidence" value="ECO:0007669"/>
    <property type="project" value="UniProtKB-UniRule"/>
</dbReference>
<dbReference type="SUPFAM" id="SSF53756">
    <property type="entry name" value="UDP-Glycosyltransferase/glycogen phosphorylase"/>
    <property type="match status" value="1"/>
</dbReference>
<dbReference type="Gene3D" id="3.40.50.2000">
    <property type="entry name" value="Glycogen Phosphorylase B"/>
    <property type="match status" value="2"/>
</dbReference>
<dbReference type="RefSeq" id="WP_068724194.1">
    <property type="nucleotide sequence ID" value="NZ_LSKU01000001.1"/>
</dbReference>
<dbReference type="Pfam" id="PF08323">
    <property type="entry name" value="Glyco_transf_5"/>
    <property type="match status" value="1"/>
</dbReference>
<comment type="caution">
    <text evidence="10">The sequence shown here is derived from an EMBL/GenBank/DDBJ whole genome shotgun (WGS) entry which is preliminary data.</text>
</comment>
<comment type="similarity">
    <text evidence="3 7">Belongs to the glycosyltransferase 1 family. Bacterial/plant glycogen synthase subfamily.</text>
</comment>
<evidence type="ECO:0000259" key="8">
    <source>
        <dbReference type="Pfam" id="PF00534"/>
    </source>
</evidence>
<dbReference type="Pfam" id="PF00534">
    <property type="entry name" value="Glycos_transf_1"/>
    <property type="match status" value="1"/>
</dbReference>
<evidence type="ECO:0000256" key="3">
    <source>
        <dbReference type="ARBA" id="ARBA00010281"/>
    </source>
</evidence>
<keyword evidence="5 7" id="KW-0808">Transferase</keyword>
<dbReference type="AlphaFoldDB" id="A0A135L3N3"/>
<accession>A0A135L3N3</accession>
<comment type="pathway">
    <text evidence="7">Glycan biosynthesis; glycogen biosynthesis.</text>
</comment>
<evidence type="ECO:0000259" key="9">
    <source>
        <dbReference type="Pfam" id="PF08323"/>
    </source>
</evidence>
<comment type="function">
    <text evidence="2 7">Synthesizes alpha-1,4-glucan chains using ADP-glucose.</text>
</comment>
<dbReference type="GO" id="GO:0005978">
    <property type="term" value="P:glycogen biosynthetic process"/>
    <property type="evidence" value="ECO:0007669"/>
    <property type="project" value="UniProtKB-UniRule"/>
</dbReference>
<gene>
    <name evidence="7" type="primary">glgA</name>
    <name evidence="10" type="ORF">U473_05635</name>
</gene>
<evidence type="ECO:0000256" key="5">
    <source>
        <dbReference type="ARBA" id="ARBA00022679"/>
    </source>
</evidence>
<evidence type="ECO:0000313" key="11">
    <source>
        <dbReference type="Proteomes" id="UP000070352"/>
    </source>
</evidence>
<keyword evidence="6 7" id="KW-0320">Glycogen biosynthesis</keyword>
<evidence type="ECO:0000256" key="4">
    <source>
        <dbReference type="ARBA" id="ARBA00022676"/>
    </source>
</evidence>
<keyword evidence="4 7" id="KW-0328">Glycosyltransferase</keyword>
<evidence type="ECO:0000313" key="10">
    <source>
        <dbReference type="EMBL" id="KXG43551.1"/>
    </source>
</evidence>
<dbReference type="InterPro" id="IPR001296">
    <property type="entry name" value="Glyco_trans_1"/>
</dbReference>
<dbReference type="NCBIfam" id="TIGR02095">
    <property type="entry name" value="glgA"/>
    <property type="match status" value="1"/>
</dbReference>
<dbReference type="GO" id="GO:0004373">
    <property type="term" value="F:alpha-1,4-glucan glucosyltransferase (UDP-glucose donor) activity"/>
    <property type="evidence" value="ECO:0007669"/>
    <property type="project" value="InterPro"/>
</dbReference>
<dbReference type="UniPathway" id="UPA00164"/>
<proteinExistence type="inferred from homology"/>